<evidence type="ECO:0000259" key="1">
    <source>
        <dbReference type="PROSITE" id="PS51820"/>
    </source>
</evidence>
<dbReference type="PROSITE" id="PS51257">
    <property type="entry name" value="PROKAR_LIPOPROTEIN"/>
    <property type="match status" value="1"/>
</dbReference>
<dbReference type="EMBL" id="QLTK01000024">
    <property type="protein sequence ID" value="RAS22361.1"/>
    <property type="molecule type" value="Genomic_DNA"/>
</dbReference>
<dbReference type="SUPFAM" id="SSF51445">
    <property type="entry name" value="(Trans)glycosidases"/>
    <property type="match status" value="1"/>
</dbReference>
<dbReference type="RefSeq" id="WP_244147128.1">
    <property type="nucleotide sequence ID" value="NZ_CADFFP010000026.1"/>
</dbReference>
<name>A0A329BLZ0_9BURK</name>
<protein>
    <submittedName>
        <fullName evidence="2">PA14 domain-containing protein</fullName>
    </submittedName>
</protein>
<sequence>MRNYLVLAALATLGACGGNDGSPGAAASANRQTVAVDPSASASSVAAAASAASAADLASVDNEFRAAKTVPLGMKTTTPPLVIADPTLGLAPYTPPAPPAPVSTTTLSFGDFTSYLAPGSTQGWQPGANSSTIAIPAPPSNGTGAGDKTVALASTYATASYEADLTVSAPVGNGAANAGFLVRTTNPTAGGPDSLTGYYIGLDTGTHSVVVGRENNNWTNFIAYPVSSVVGGSTHHLKVTTSGTAITVDLDQQRVISVNDATNALPAVFQSGSFGLRRFGVGASFSNVTIRTYPTVSSPSYDFSKVVGAVYTPSNAVNAIDFWENYDPEIVNRELTYAQTYGMNTIAVYLHYLVWANDRVAFLSKFENLLKIAARHGIKVSPIFYDDCWNPTPQYGPQPAPVWGVHNSQWVQSPGTPVEQAYFQPSASNASVTYKASLASYITDFVAPHRNDPRIIFWETMNEPGCSGNGALQETRAVLMNDARIAILNAGATQPINAPQVQEDEGTYFSDFYAFHPYGNPYTGPVNGSSVSALNSETLQRGFPGTTGQTMPGIVANYGGSTGFIVWELMIGRTNTRFHWGQVPSAPATVEPAIPFQGTIYPDGHPWQTSETQALTGGFDVKLPVLQVGYYNDPTFKSAPVKTSVTPLIDFDLNTERGTDSPDASAGVNATGYGVRWTGAIQAAQAGLYTFSIDSDNIARLWINGVKIIDKKSASQGTLSGKTWLAAKQRASIKVEYVHGTGPASMHLLWSSSAARNPSALRIVPSESLVTAN</sequence>
<organism evidence="2 3">
    <name type="scientific">Paraburkholderia bryophila</name>
    <dbReference type="NCBI Taxonomy" id="420952"/>
    <lineage>
        <taxon>Bacteria</taxon>
        <taxon>Pseudomonadati</taxon>
        <taxon>Pseudomonadota</taxon>
        <taxon>Betaproteobacteria</taxon>
        <taxon>Burkholderiales</taxon>
        <taxon>Burkholderiaceae</taxon>
        <taxon>Paraburkholderia</taxon>
    </lineage>
</organism>
<dbReference type="AlphaFoldDB" id="A0A329BLZ0"/>
<evidence type="ECO:0000313" key="3">
    <source>
        <dbReference type="Proteomes" id="UP000248918"/>
    </source>
</evidence>
<proteinExistence type="predicted"/>
<gene>
    <name evidence="2" type="ORF">BX591_12471</name>
</gene>
<feature type="domain" description="PA14" evidence="1">
    <location>
        <begin position="621"/>
        <end position="768"/>
    </location>
</feature>
<dbReference type="InterPro" id="IPR011658">
    <property type="entry name" value="PA14_dom"/>
</dbReference>
<comment type="caution">
    <text evidence="2">The sequence shown here is derived from an EMBL/GenBank/DDBJ whole genome shotgun (WGS) entry which is preliminary data.</text>
</comment>
<dbReference type="Gene3D" id="3.90.182.10">
    <property type="entry name" value="Toxin - Anthrax Protective Antigen,domain 1"/>
    <property type="match status" value="1"/>
</dbReference>
<dbReference type="InterPro" id="IPR037524">
    <property type="entry name" value="PA14/GLEYA"/>
</dbReference>
<dbReference type="Proteomes" id="UP000248918">
    <property type="component" value="Unassembled WGS sequence"/>
</dbReference>
<dbReference type="SUPFAM" id="SSF56988">
    <property type="entry name" value="Anthrax protective antigen"/>
    <property type="match status" value="1"/>
</dbReference>
<dbReference type="InterPro" id="IPR017853">
    <property type="entry name" value="GH"/>
</dbReference>
<evidence type="ECO:0000313" key="2">
    <source>
        <dbReference type="EMBL" id="RAS22361.1"/>
    </source>
</evidence>
<dbReference type="Gene3D" id="2.60.120.560">
    <property type="entry name" value="Exo-inulinase, domain 1"/>
    <property type="match status" value="1"/>
</dbReference>
<dbReference type="Gene3D" id="3.20.20.80">
    <property type="entry name" value="Glycosidases"/>
    <property type="match status" value="1"/>
</dbReference>
<accession>A0A329BLZ0</accession>
<reference evidence="2 3" key="1">
    <citation type="submission" date="2018-06" db="EMBL/GenBank/DDBJ databases">
        <title>Genomic Encyclopedia of Type Strains, Phase III (KMG-III): the genomes of soil and plant-associated and newly described type strains.</title>
        <authorList>
            <person name="Whitman W."/>
        </authorList>
    </citation>
    <scope>NUCLEOTIDE SEQUENCE [LARGE SCALE GENOMIC DNA]</scope>
    <source>
        <strain evidence="2 3">LMG 23644</strain>
    </source>
</reference>
<dbReference type="Pfam" id="PF07691">
    <property type="entry name" value="PA14"/>
    <property type="match status" value="1"/>
</dbReference>
<dbReference type="SMART" id="SM00758">
    <property type="entry name" value="PA14"/>
    <property type="match status" value="1"/>
</dbReference>
<dbReference type="PROSITE" id="PS51820">
    <property type="entry name" value="PA14"/>
    <property type="match status" value="1"/>
</dbReference>